<sequence length="276" mass="31857">MSALRIAFNSLNQHKLRKLCLMTQSTAYKLIRKRKMETKKYRELLNRKATKRNMVLAQNAVADPSDELPSEGKIWKATKHKDVSRSIHFFLWMMVHDSYKIGRYCDKISGSEQQGVCEKCGVTESMDHIMTKCTEPGQEQVWGLASDLWKLKTGAELPKPTTAQIMACAAIKRRDAGTTRLFRILVSESAFLVWRLRNERVINKENPTSARAIHNRWLKLINNRLGLDRAMTNEHKYGKRAVKKTLVLKTWCKVLKNEDDLPKDWTRETEVLVGIG</sequence>
<organism evidence="1 2">
    <name type="scientific">Mycena rosella</name>
    <name type="common">Pink bonnet</name>
    <name type="synonym">Agaricus rosellus</name>
    <dbReference type="NCBI Taxonomy" id="1033263"/>
    <lineage>
        <taxon>Eukaryota</taxon>
        <taxon>Fungi</taxon>
        <taxon>Dikarya</taxon>
        <taxon>Basidiomycota</taxon>
        <taxon>Agaricomycotina</taxon>
        <taxon>Agaricomycetes</taxon>
        <taxon>Agaricomycetidae</taxon>
        <taxon>Agaricales</taxon>
        <taxon>Marasmiineae</taxon>
        <taxon>Mycenaceae</taxon>
        <taxon>Mycena</taxon>
    </lineage>
</organism>
<accession>A0AAD7CTY6</accession>
<proteinExistence type="predicted"/>
<dbReference type="Proteomes" id="UP001221757">
    <property type="component" value="Unassembled WGS sequence"/>
</dbReference>
<reference evidence="1" key="1">
    <citation type="submission" date="2023-03" db="EMBL/GenBank/DDBJ databases">
        <title>Massive genome expansion in bonnet fungi (Mycena s.s.) driven by repeated elements and novel gene families across ecological guilds.</title>
        <authorList>
            <consortium name="Lawrence Berkeley National Laboratory"/>
            <person name="Harder C.B."/>
            <person name="Miyauchi S."/>
            <person name="Viragh M."/>
            <person name="Kuo A."/>
            <person name="Thoen E."/>
            <person name="Andreopoulos B."/>
            <person name="Lu D."/>
            <person name="Skrede I."/>
            <person name="Drula E."/>
            <person name="Henrissat B."/>
            <person name="Morin E."/>
            <person name="Kohler A."/>
            <person name="Barry K."/>
            <person name="LaButti K."/>
            <person name="Morin E."/>
            <person name="Salamov A."/>
            <person name="Lipzen A."/>
            <person name="Mereny Z."/>
            <person name="Hegedus B."/>
            <person name="Baldrian P."/>
            <person name="Stursova M."/>
            <person name="Weitz H."/>
            <person name="Taylor A."/>
            <person name="Grigoriev I.V."/>
            <person name="Nagy L.G."/>
            <person name="Martin F."/>
            <person name="Kauserud H."/>
        </authorList>
    </citation>
    <scope>NUCLEOTIDE SEQUENCE</scope>
    <source>
        <strain evidence="1">CBHHK067</strain>
    </source>
</reference>
<evidence type="ECO:0000313" key="1">
    <source>
        <dbReference type="EMBL" id="KAJ7663632.1"/>
    </source>
</evidence>
<name>A0AAD7CTY6_MYCRO</name>
<comment type="caution">
    <text evidence="1">The sequence shown here is derived from an EMBL/GenBank/DDBJ whole genome shotgun (WGS) entry which is preliminary data.</text>
</comment>
<gene>
    <name evidence="1" type="ORF">B0H17DRAFT_952471</name>
</gene>
<keyword evidence="2" id="KW-1185">Reference proteome</keyword>
<dbReference type="EMBL" id="JARKIE010000230">
    <property type="protein sequence ID" value="KAJ7663632.1"/>
    <property type="molecule type" value="Genomic_DNA"/>
</dbReference>
<evidence type="ECO:0000313" key="2">
    <source>
        <dbReference type="Proteomes" id="UP001221757"/>
    </source>
</evidence>
<protein>
    <recommendedName>
        <fullName evidence="3">Reverse transcriptase zinc-binding domain-containing protein</fullName>
    </recommendedName>
</protein>
<dbReference type="AlphaFoldDB" id="A0AAD7CTY6"/>
<evidence type="ECO:0008006" key="3">
    <source>
        <dbReference type="Google" id="ProtNLM"/>
    </source>
</evidence>